<dbReference type="InterPro" id="IPR045242">
    <property type="entry name" value="Syntaxin"/>
</dbReference>
<evidence type="ECO:0000313" key="6">
    <source>
        <dbReference type="Proteomes" id="UP000708208"/>
    </source>
</evidence>
<dbReference type="CDD" id="cd15847">
    <property type="entry name" value="SNARE_syntaxin7_like"/>
    <property type="match status" value="1"/>
</dbReference>
<dbReference type="GO" id="GO:0005484">
    <property type="term" value="F:SNAP receptor activity"/>
    <property type="evidence" value="ECO:0007669"/>
    <property type="project" value="TreeGrafter"/>
</dbReference>
<keyword evidence="6" id="KW-1185">Reference proteome</keyword>
<keyword evidence="3" id="KW-1133">Transmembrane helix</keyword>
<accession>A0A8J2K2K8</accession>
<keyword evidence="3" id="KW-0472">Membrane</keyword>
<dbReference type="PANTHER" id="PTHR19957:SF38">
    <property type="entry name" value="LD27581P"/>
    <property type="match status" value="1"/>
</dbReference>
<feature type="transmembrane region" description="Helical" evidence="3">
    <location>
        <begin position="252"/>
        <end position="272"/>
    </location>
</feature>
<evidence type="ECO:0000259" key="4">
    <source>
        <dbReference type="PROSITE" id="PS50192"/>
    </source>
</evidence>
<dbReference type="SMART" id="SM00397">
    <property type="entry name" value="t_SNARE"/>
    <property type="match status" value="1"/>
</dbReference>
<dbReference type="AlphaFoldDB" id="A0A8J2K2K8"/>
<keyword evidence="1" id="KW-0813">Transport</keyword>
<dbReference type="GO" id="GO:0006836">
    <property type="term" value="P:neurotransmitter transport"/>
    <property type="evidence" value="ECO:0007669"/>
    <property type="project" value="UniProtKB-KW"/>
</dbReference>
<dbReference type="GO" id="GO:0000149">
    <property type="term" value="F:SNARE binding"/>
    <property type="evidence" value="ECO:0007669"/>
    <property type="project" value="TreeGrafter"/>
</dbReference>
<gene>
    <name evidence="5" type="ORF">AFUS01_LOCUS20246</name>
</gene>
<dbReference type="InterPro" id="IPR006011">
    <property type="entry name" value="Syntaxin_N"/>
</dbReference>
<dbReference type="EMBL" id="CAJVCH010217347">
    <property type="protein sequence ID" value="CAG7731670.1"/>
    <property type="molecule type" value="Genomic_DNA"/>
</dbReference>
<dbReference type="PROSITE" id="PS50192">
    <property type="entry name" value="T_SNARE"/>
    <property type="match status" value="1"/>
</dbReference>
<dbReference type="PANTHER" id="PTHR19957">
    <property type="entry name" value="SYNTAXIN"/>
    <property type="match status" value="1"/>
</dbReference>
<dbReference type="GO" id="GO:0006886">
    <property type="term" value="P:intracellular protein transport"/>
    <property type="evidence" value="ECO:0007669"/>
    <property type="project" value="TreeGrafter"/>
</dbReference>
<evidence type="ECO:0000256" key="1">
    <source>
        <dbReference type="ARBA" id="ARBA00022775"/>
    </source>
</evidence>
<organism evidence="5 6">
    <name type="scientific">Allacma fusca</name>
    <dbReference type="NCBI Taxonomy" id="39272"/>
    <lineage>
        <taxon>Eukaryota</taxon>
        <taxon>Metazoa</taxon>
        <taxon>Ecdysozoa</taxon>
        <taxon>Arthropoda</taxon>
        <taxon>Hexapoda</taxon>
        <taxon>Collembola</taxon>
        <taxon>Symphypleona</taxon>
        <taxon>Sminthuridae</taxon>
        <taxon>Allacma</taxon>
    </lineage>
</organism>
<evidence type="ECO:0000256" key="3">
    <source>
        <dbReference type="SAM" id="Phobius"/>
    </source>
</evidence>
<dbReference type="OrthoDB" id="75754at2759"/>
<dbReference type="GO" id="GO:0006906">
    <property type="term" value="P:vesicle fusion"/>
    <property type="evidence" value="ECO:0007669"/>
    <property type="project" value="TreeGrafter"/>
</dbReference>
<name>A0A8J2K2K8_9HEXA</name>
<dbReference type="Pfam" id="PF14523">
    <property type="entry name" value="Syntaxin_2"/>
    <property type="match status" value="1"/>
</dbReference>
<keyword evidence="3" id="KW-0812">Transmembrane</keyword>
<reference evidence="5" key="1">
    <citation type="submission" date="2021-06" db="EMBL/GenBank/DDBJ databases">
        <authorList>
            <person name="Hodson N. C."/>
            <person name="Mongue J. A."/>
            <person name="Jaron S. K."/>
        </authorList>
    </citation>
    <scope>NUCLEOTIDE SEQUENCE</scope>
</reference>
<comment type="caution">
    <text evidence="5">The sequence shown here is derived from an EMBL/GenBank/DDBJ whole genome shotgun (WGS) entry which is preliminary data.</text>
</comment>
<proteinExistence type="predicted"/>
<feature type="compositionally biased region" description="Polar residues" evidence="2">
    <location>
        <begin position="9"/>
        <end position="28"/>
    </location>
</feature>
<dbReference type="GO" id="GO:0048278">
    <property type="term" value="P:vesicle docking"/>
    <property type="evidence" value="ECO:0007669"/>
    <property type="project" value="TreeGrafter"/>
</dbReference>
<dbReference type="Proteomes" id="UP000708208">
    <property type="component" value="Unassembled WGS sequence"/>
</dbReference>
<evidence type="ECO:0000256" key="2">
    <source>
        <dbReference type="SAM" id="MobiDB-lite"/>
    </source>
</evidence>
<feature type="region of interest" description="Disordered" evidence="2">
    <location>
        <begin position="1"/>
        <end position="29"/>
    </location>
</feature>
<evidence type="ECO:0000313" key="5">
    <source>
        <dbReference type="EMBL" id="CAG7731670.1"/>
    </source>
</evidence>
<feature type="domain" description="T-SNARE coiled-coil homology" evidence="4">
    <location>
        <begin position="179"/>
        <end position="241"/>
    </location>
</feature>
<dbReference type="GO" id="GO:0012505">
    <property type="term" value="C:endomembrane system"/>
    <property type="evidence" value="ECO:0007669"/>
    <property type="project" value="TreeGrafter"/>
</dbReference>
<dbReference type="InterPro" id="IPR000727">
    <property type="entry name" value="T_SNARE_dom"/>
</dbReference>
<dbReference type="GO" id="GO:0031201">
    <property type="term" value="C:SNARE complex"/>
    <property type="evidence" value="ECO:0007669"/>
    <property type="project" value="TreeGrafter"/>
</dbReference>
<dbReference type="Pfam" id="PF05739">
    <property type="entry name" value="SNARE"/>
    <property type="match status" value="1"/>
</dbReference>
<protein>
    <recommendedName>
        <fullName evidence="4">t-SNARE coiled-coil homology domain-containing protein</fullName>
    </recommendedName>
</protein>
<keyword evidence="1" id="KW-0532">Neurotransmitter transport</keyword>
<sequence>MSFEKGLTFPSQGGQNDYNSNTSYSQPTEAEFQRLRGSISSNIFGISSNSTTLEKALQTIGNADDSKTLRLKLQTLQTSSKVAINYTTTDLKRLKAMVESTGEARMEKLVVNRLETDFRSHVERYTAVQKKLVAKMKATPLRAPSPAPETVGVEDDLQLVTNEEKEYQTFEVQTVEFDLEMAVETASRVQQIESDIVDIHEIMTQLGSMVHEQGEAVDTIEENVDNANVAVEAGTQELHRAAKLQTSRRKCILATAVVGTVLLVIIIVVIFFTQKGR</sequence>